<dbReference type="InterPro" id="IPR000477">
    <property type="entry name" value="RT_dom"/>
</dbReference>
<dbReference type="RefSeq" id="WP_382344107.1">
    <property type="nucleotide sequence ID" value="NZ_JBHSAB010000028.1"/>
</dbReference>
<keyword evidence="3" id="KW-0479">Metal-binding</keyword>
<keyword evidence="1 9" id="KW-0808">Transferase</keyword>
<keyword evidence="2 9" id="KW-0548">Nucleotidyltransferase</keyword>
<dbReference type="InterPro" id="IPR043502">
    <property type="entry name" value="DNA/RNA_pol_sf"/>
</dbReference>
<protein>
    <submittedName>
        <fullName evidence="9">Reverse transcriptase family protein</fullName>
        <ecNumber evidence="9">2.7.7.49</ecNumber>
    </submittedName>
</protein>
<evidence type="ECO:0000256" key="3">
    <source>
        <dbReference type="ARBA" id="ARBA00022723"/>
    </source>
</evidence>
<dbReference type="EMBL" id="JBHSAB010000028">
    <property type="protein sequence ID" value="MFC3909671.1"/>
    <property type="molecule type" value="Genomic_DNA"/>
</dbReference>
<dbReference type="PRINTS" id="PR00866">
    <property type="entry name" value="RNADNAPOLMS"/>
</dbReference>
<evidence type="ECO:0000256" key="5">
    <source>
        <dbReference type="ARBA" id="ARBA00022918"/>
    </source>
</evidence>
<accession>A0ABV8CHR4</accession>
<evidence type="ECO:0000259" key="8">
    <source>
        <dbReference type="Pfam" id="PF00078"/>
    </source>
</evidence>
<gene>
    <name evidence="9" type="ORF">ACFORL_11375</name>
</gene>
<sequence length="341" mass="39556">MVKQIDRYPLERSPLYNSKSLKKISCLLSLKPAWVNKNDRSKPILQKLYKLTTTDLDNFATNANYTIKDIVDKKGKSRSTEIPAIDLKWLHYRLEYLLKKIEPPPYLFSAIKGRSCKDNARMHVNNTQLFKIDIKTFYPNITFGKVYNFYRYILNCEDHIATVLTKVSTYNEHLPTGSPLSPILSFYACKPMFDEIYQLALEHNCVMTLYVDDICVSGDKATKALLWKIKQIIHRYGLRYHKVKFYSKTQPKTVTGVIVTENSIKLPNRRHQAITERITYIQSPSLTTKEKRQANNSLLGQLNEAMQLEPKLTKTKAHLIQKGLLKPHMSLPRSNSKRKSK</sequence>
<evidence type="ECO:0000256" key="4">
    <source>
        <dbReference type="ARBA" id="ARBA00022842"/>
    </source>
</evidence>
<dbReference type="GO" id="GO:0003964">
    <property type="term" value="F:RNA-directed DNA polymerase activity"/>
    <property type="evidence" value="ECO:0007669"/>
    <property type="project" value="UniProtKB-KW"/>
</dbReference>
<evidence type="ECO:0000313" key="10">
    <source>
        <dbReference type="Proteomes" id="UP001595758"/>
    </source>
</evidence>
<evidence type="ECO:0000313" key="9">
    <source>
        <dbReference type="EMBL" id="MFC3909671.1"/>
    </source>
</evidence>
<proteinExistence type="inferred from homology"/>
<keyword evidence="5 9" id="KW-0695">RNA-directed DNA polymerase</keyword>
<evidence type="ECO:0000256" key="6">
    <source>
        <dbReference type="ARBA" id="ARBA00023118"/>
    </source>
</evidence>
<keyword evidence="10" id="KW-1185">Reference proteome</keyword>
<dbReference type="Pfam" id="PF00078">
    <property type="entry name" value="RVT_1"/>
    <property type="match status" value="1"/>
</dbReference>
<comment type="similarity">
    <text evidence="7">Belongs to the bacterial reverse transcriptase family.</text>
</comment>
<evidence type="ECO:0000256" key="7">
    <source>
        <dbReference type="ARBA" id="ARBA00034120"/>
    </source>
</evidence>
<name>A0ABV8CHR4_9GAMM</name>
<dbReference type="EC" id="2.7.7.49" evidence="9"/>
<evidence type="ECO:0000256" key="2">
    <source>
        <dbReference type="ARBA" id="ARBA00022695"/>
    </source>
</evidence>
<organism evidence="9 10">
    <name type="scientific">Legionella dresdenensis</name>
    <dbReference type="NCBI Taxonomy" id="450200"/>
    <lineage>
        <taxon>Bacteria</taxon>
        <taxon>Pseudomonadati</taxon>
        <taxon>Pseudomonadota</taxon>
        <taxon>Gammaproteobacteria</taxon>
        <taxon>Legionellales</taxon>
        <taxon>Legionellaceae</taxon>
        <taxon>Legionella</taxon>
    </lineage>
</organism>
<keyword evidence="6" id="KW-0051">Antiviral defense</keyword>
<reference evidence="10" key="1">
    <citation type="journal article" date="2019" name="Int. J. Syst. Evol. Microbiol.">
        <title>The Global Catalogue of Microorganisms (GCM) 10K type strain sequencing project: providing services to taxonomists for standard genome sequencing and annotation.</title>
        <authorList>
            <consortium name="The Broad Institute Genomics Platform"/>
            <consortium name="The Broad Institute Genome Sequencing Center for Infectious Disease"/>
            <person name="Wu L."/>
            <person name="Ma J."/>
        </authorList>
    </citation>
    <scope>NUCLEOTIDE SEQUENCE [LARGE SCALE GENOMIC DNA]</scope>
    <source>
        <strain evidence="10">CCUG 59858</strain>
    </source>
</reference>
<comment type="caution">
    <text evidence="9">The sequence shown here is derived from an EMBL/GenBank/DDBJ whole genome shotgun (WGS) entry which is preliminary data.</text>
</comment>
<dbReference type="Proteomes" id="UP001595758">
    <property type="component" value="Unassembled WGS sequence"/>
</dbReference>
<dbReference type="InterPro" id="IPR000123">
    <property type="entry name" value="Reverse_transcriptase_msDNA"/>
</dbReference>
<evidence type="ECO:0000256" key="1">
    <source>
        <dbReference type="ARBA" id="ARBA00022679"/>
    </source>
</evidence>
<feature type="domain" description="Reverse transcriptase" evidence="8">
    <location>
        <begin position="73"/>
        <end position="256"/>
    </location>
</feature>
<dbReference type="CDD" id="cd03487">
    <property type="entry name" value="RT_Bac_retron_II"/>
    <property type="match status" value="1"/>
</dbReference>
<dbReference type="SUPFAM" id="SSF56672">
    <property type="entry name" value="DNA/RNA polymerases"/>
    <property type="match status" value="1"/>
</dbReference>
<keyword evidence="4" id="KW-0460">Magnesium</keyword>